<dbReference type="EMBL" id="KV425595">
    <property type="protein sequence ID" value="KZT22496.1"/>
    <property type="molecule type" value="Genomic_DNA"/>
</dbReference>
<proteinExistence type="predicted"/>
<dbReference type="OrthoDB" id="4584900at2759"/>
<accession>A0A165QJ43</accession>
<reference evidence="1 2" key="1">
    <citation type="journal article" date="2016" name="Mol. Biol. Evol.">
        <title>Comparative Genomics of Early-Diverging Mushroom-Forming Fungi Provides Insights into the Origins of Lignocellulose Decay Capabilities.</title>
        <authorList>
            <person name="Nagy L.G."/>
            <person name="Riley R."/>
            <person name="Tritt A."/>
            <person name="Adam C."/>
            <person name="Daum C."/>
            <person name="Floudas D."/>
            <person name="Sun H."/>
            <person name="Yadav J.S."/>
            <person name="Pangilinan J."/>
            <person name="Larsson K.H."/>
            <person name="Matsuura K."/>
            <person name="Barry K."/>
            <person name="Labutti K."/>
            <person name="Kuo R."/>
            <person name="Ohm R.A."/>
            <person name="Bhattacharya S.S."/>
            <person name="Shirouzu T."/>
            <person name="Yoshinaga Y."/>
            <person name="Martin F.M."/>
            <person name="Grigoriev I.V."/>
            <person name="Hibbett D.S."/>
        </authorList>
    </citation>
    <scope>NUCLEOTIDE SEQUENCE [LARGE SCALE GENOMIC DNA]</scope>
    <source>
        <strain evidence="1 2">HHB14362 ss-1</strain>
    </source>
</reference>
<name>A0A165QJ43_9AGAM</name>
<gene>
    <name evidence="1" type="ORF">NEOLEDRAFT_651687</name>
</gene>
<sequence length="178" mass="18564">MGYLSATANSYGEYGLTSDASAAMRISFGTSSCASSAVYPELDITAQNGLTTYPLTGFITGFSNTDNNLYSGSFNYAYFGGVATETPAGSPAITEPNSFSAASGVSRAVESAVWSWSTSTNALTPQWINTDGSFPTNYLVYVPSSVAFALLGDVTAFSSNFVNVQVVTFTFVPSSSLP</sequence>
<protein>
    <submittedName>
        <fullName evidence="1">Uncharacterized protein</fullName>
    </submittedName>
</protein>
<dbReference type="AlphaFoldDB" id="A0A165QJ43"/>
<keyword evidence="2" id="KW-1185">Reference proteome</keyword>
<dbReference type="Proteomes" id="UP000076761">
    <property type="component" value="Unassembled WGS sequence"/>
</dbReference>
<evidence type="ECO:0000313" key="1">
    <source>
        <dbReference type="EMBL" id="KZT22496.1"/>
    </source>
</evidence>
<evidence type="ECO:0000313" key="2">
    <source>
        <dbReference type="Proteomes" id="UP000076761"/>
    </source>
</evidence>
<dbReference type="InParanoid" id="A0A165QJ43"/>
<dbReference type="STRING" id="1314782.A0A165QJ43"/>
<organism evidence="1 2">
    <name type="scientific">Neolentinus lepideus HHB14362 ss-1</name>
    <dbReference type="NCBI Taxonomy" id="1314782"/>
    <lineage>
        <taxon>Eukaryota</taxon>
        <taxon>Fungi</taxon>
        <taxon>Dikarya</taxon>
        <taxon>Basidiomycota</taxon>
        <taxon>Agaricomycotina</taxon>
        <taxon>Agaricomycetes</taxon>
        <taxon>Gloeophyllales</taxon>
        <taxon>Gloeophyllaceae</taxon>
        <taxon>Neolentinus</taxon>
    </lineage>
</organism>